<dbReference type="OrthoDB" id="5817230at2759"/>
<evidence type="ECO:0000313" key="5">
    <source>
        <dbReference type="EMBL" id="ETO17705.1"/>
    </source>
</evidence>
<dbReference type="GO" id="GO:0007188">
    <property type="term" value="P:adenylate cyclase-modulating G protein-coupled receptor signaling pathway"/>
    <property type="evidence" value="ECO:0007669"/>
    <property type="project" value="TreeGrafter"/>
</dbReference>
<dbReference type="PANTHER" id="PTHR10218:SF302">
    <property type="entry name" value="GUANINE NUCLEOTIDE-BINDING PROTEIN ALPHA-5 SUBUNIT"/>
    <property type="match status" value="1"/>
</dbReference>
<evidence type="ECO:0000313" key="6">
    <source>
        <dbReference type="Proteomes" id="UP000023152"/>
    </source>
</evidence>
<protein>
    <submittedName>
        <fullName evidence="5">Uncharacterized protein</fullName>
    </submittedName>
</protein>
<keyword evidence="6" id="KW-1185">Reference proteome</keyword>
<reference evidence="5 6" key="1">
    <citation type="journal article" date="2013" name="Curr. Biol.">
        <title>The Genome of the Foraminiferan Reticulomyxa filosa.</title>
        <authorList>
            <person name="Glockner G."/>
            <person name="Hulsmann N."/>
            <person name="Schleicher M."/>
            <person name="Noegel A.A."/>
            <person name="Eichinger L."/>
            <person name="Gallinger C."/>
            <person name="Pawlowski J."/>
            <person name="Sierra R."/>
            <person name="Euteneuer U."/>
            <person name="Pillet L."/>
            <person name="Moustafa A."/>
            <person name="Platzer M."/>
            <person name="Groth M."/>
            <person name="Szafranski K."/>
            <person name="Schliwa M."/>
        </authorList>
    </citation>
    <scope>NUCLEOTIDE SEQUENCE [LARGE SCALE GENOMIC DNA]</scope>
</reference>
<evidence type="ECO:0000256" key="2">
    <source>
        <dbReference type="ARBA" id="ARBA00022741"/>
    </source>
</evidence>
<evidence type="ECO:0000256" key="4">
    <source>
        <dbReference type="ARBA" id="ARBA00023224"/>
    </source>
</evidence>
<dbReference type="InterPro" id="IPR001019">
    <property type="entry name" value="Gprotein_alpha_su"/>
</dbReference>
<evidence type="ECO:0000256" key="3">
    <source>
        <dbReference type="ARBA" id="ARBA00023134"/>
    </source>
</evidence>
<proteinExistence type="predicted"/>
<sequence>MKEESQKHVLFRSIQAFHNLKLFEEKTKKTNAKQKIREFVLKSMTTKIIPAITDKDGHMSKLCDTIRNVNNEDVMVEEWTIAKDPNVPLISSTELADTLSTVWKWDVIKQIWKERHKTLPGFNPYLEYYLNDIERICQENYIPTEEDMIRAPRDDVRTDEDVPPLTILYNPYRFFDLNSKNTILSFSDLPSWYSNWKKPTALFFVMSLGSYCEELGMKKYHAMVRRFRQQNGGKSLDFDREKDNSNNTEFDFHSNIMHLSIQLFGQMLHQWRKEKPKCIILLTNKKLLRNWVITQKVPFNRCCLESCKWGRDLNIENNPVVPDHETETKHDGMDTPRFNEEKYHRKVNHYINKIVHYIKLQFDHERKQRNFPRLSIFVEEGDCIDQKKIEKICLQIDQTLNV</sequence>
<dbReference type="GO" id="GO:0003924">
    <property type="term" value="F:GTPase activity"/>
    <property type="evidence" value="ECO:0007669"/>
    <property type="project" value="InterPro"/>
</dbReference>
<accession>X6MX93</accession>
<dbReference type="EMBL" id="ASPP01016157">
    <property type="protein sequence ID" value="ETO17705.1"/>
    <property type="molecule type" value="Genomic_DNA"/>
</dbReference>
<dbReference type="GO" id="GO:0005834">
    <property type="term" value="C:heterotrimeric G-protein complex"/>
    <property type="evidence" value="ECO:0007669"/>
    <property type="project" value="TreeGrafter"/>
</dbReference>
<keyword evidence="4" id="KW-0807">Transducer</keyword>
<keyword evidence="2" id="KW-0547">Nucleotide-binding</keyword>
<name>X6MX93_RETFI</name>
<dbReference type="Gene3D" id="3.40.50.300">
    <property type="entry name" value="P-loop containing nucleotide triphosphate hydrolases"/>
    <property type="match status" value="1"/>
</dbReference>
<dbReference type="GO" id="GO:0046872">
    <property type="term" value="F:metal ion binding"/>
    <property type="evidence" value="ECO:0007669"/>
    <property type="project" value="UniProtKB-KW"/>
</dbReference>
<dbReference type="InterPro" id="IPR027417">
    <property type="entry name" value="P-loop_NTPase"/>
</dbReference>
<dbReference type="SUPFAM" id="SSF47895">
    <property type="entry name" value="Transducin (alpha subunit), insertion domain"/>
    <property type="match status" value="1"/>
</dbReference>
<dbReference type="GO" id="GO:0005525">
    <property type="term" value="F:GTP binding"/>
    <property type="evidence" value="ECO:0007669"/>
    <property type="project" value="UniProtKB-KW"/>
</dbReference>
<dbReference type="AlphaFoldDB" id="X6MX93"/>
<keyword evidence="3" id="KW-0342">GTP-binding</keyword>
<organism evidence="5 6">
    <name type="scientific">Reticulomyxa filosa</name>
    <dbReference type="NCBI Taxonomy" id="46433"/>
    <lineage>
        <taxon>Eukaryota</taxon>
        <taxon>Sar</taxon>
        <taxon>Rhizaria</taxon>
        <taxon>Retaria</taxon>
        <taxon>Foraminifera</taxon>
        <taxon>Monothalamids</taxon>
        <taxon>Reticulomyxidae</taxon>
        <taxon>Reticulomyxa</taxon>
    </lineage>
</organism>
<dbReference type="GO" id="GO:0031683">
    <property type="term" value="F:G-protein beta/gamma-subunit complex binding"/>
    <property type="evidence" value="ECO:0007669"/>
    <property type="project" value="InterPro"/>
</dbReference>
<dbReference type="PANTHER" id="PTHR10218">
    <property type="entry name" value="GTP-BINDING PROTEIN ALPHA SUBUNIT"/>
    <property type="match status" value="1"/>
</dbReference>
<dbReference type="Pfam" id="PF00503">
    <property type="entry name" value="G-alpha"/>
    <property type="match status" value="1"/>
</dbReference>
<gene>
    <name evidence="5" type="ORF">RFI_19611</name>
</gene>
<dbReference type="InterPro" id="IPR011025">
    <property type="entry name" value="GproteinA_insert"/>
</dbReference>
<comment type="caution">
    <text evidence="5">The sequence shown here is derived from an EMBL/GenBank/DDBJ whole genome shotgun (WGS) entry which is preliminary data.</text>
</comment>
<evidence type="ECO:0000256" key="1">
    <source>
        <dbReference type="ARBA" id="ARBA00022723"/>
    </source>
</evidence>
<dbReference type="GO" id="GO:0005737">
    <property type="term" value="C:cytoplasm"/>
    <property type="evidence" value="ECO:0007669"/>
    <property type="project" value="TreeGrafter"/>
</dbReference>
<dbReference type="Proteomes" id="UP000023152">
    <property type="component" value="Unassembled WGS sequence"/>
</dbReference>
<dbReference type="PROSITE" id="PS51882">
    <property type="entry name" value="G_ALPHA"/>
    <property type="match status" value="1"/>
</dbReference>
<dbReference type="Gene3D" id="1.10.400.10">
    <property type="entry name" value="GI Alpha 1, domain 2-like"/>
    <property type="match status" value="1"/>
</dbReference>
<keyword evidence="1" id="KW-0479">Metal-binding</keyword>
<dbReference type="GO" id="GO:0001664">
    <property type="term" value="F:G protein-coupled receptor binding"/>
    <property type="evidence" value="ECO:0007669"/>
    <property type="project" value="TreeGrafter"/>
</dbReference>